<dbReference type="PANTHER" id="PTHR18968:SF120">
    <property type="entry name" value="ACETOLACTATE SYNTHASE LARGE SUBUNIT"/>
    <property type="match status" value="1"/>
</dbReference>
<evidence type="ECO:0000259" key="5">
    <source>
        <dbReference type="Pfam" id="PF02775"/>
    </source>
</evidence>
<dbReference type="InterPro" id="IPR012000">
    <property type="entry name" value="Thiamin_PyroP_enz_cen_dom"/>
</dbReference>
<keyword evidence="8" id="KW-1185">Reference proteome</keyword>
<evidence type="ECO:0000259" key="6">
    <source>
        <dbReference type="Pfam" id="PF02776"/>
    </source>
</evidence>
<dbReference type="EMBL" id="PDEM01000024">
    <property type="protein sequence ID" value="PHZ84460.1"/>
    <property type="molecule type" value="Genomic_DNA"/>
</dbReference>
<dbReference type="SUPFAM" id="SSF52518">
    <property type="entry name" value="Thiamin diphosphate-binding fold (THDP-binding)"/>
    <property type="match status" value="2"/>
</dbReference>
<feature type="domain" description="Thiamine pyrophosphate enzyme N-terminal TPP-binding" evidence="6">
    <location>
        <begin position="5"/>
        <end position="121"/>
    </location>
</feature>
<dbReference type="AlphaFoldDB" id="A0A2G4YQA4"/>
<dbReference type="GO" id="GO:0009099">
    <property type="term" value="P:L-valine biosynthetic process"/>
    <property type="evidence" value="ECO:0007669"/>
    <property type="project" value="TreeGrafter"/>
</dbReference>
<evidence type="ECO:0000313" key="7">
    <source>
        <dbReference type="EMBL" id="PHZ84460.1"/>
    </source>
</evidence>
<organism evidence="7 8">
    <name type="scientific">Paremcibacter congregatus</name>
    <dbReference type="NCBI Taxonomy" id="2043170"/>
    <lineage>
        <taxon>Bacteria</taxon>
        <taxon>Pseudomonadati</taxon>
        <taxon>Pseudomonadota</taxon>
        <taxon>Alphaproteobacteria</taxon>
        <taxon>Emcibacterales</taxon>
        <taxon>Emcibacteraceae</taxon>
        <taxon>Paremcibacter</taxon>
    </lineage>
</organism>
<sequence>MTTETAAECLVRALRINQVEKAFCVPGESYLAVLDALHDVADKLELITCRQEGGAANMADAYGKLTGKPGICFVTRGPGATNASIGVHTAFQDSTPMILFIGQVARDQFDREAFQEVDYRQMFGPLAKWVAQIESADRMAEYVTRAFHVAQSGRPGPVVLALPEDMLVDEIPVREILAAQPAHAAPSADDMAELHIALRQAKQPLVILGGSGWDVEAVNRIEDFLKKNDLPAGASFRCQDLCDNRLENYIGDVGIGINPKLAERVRNADLILCLGPRLGEMTSSGYTLFEVPFPRQKNFMVHSGAEELGHVYRTTKSINSSMKNIAKALAALPAVEAPVWADWRKQARADYVAWNTPLPTVGAVDVGAVYDHLRAVMPENAIFTNGAGNYAIWLHRFMPYKTFRSQLAPTSGAMGYGLPAAVAAKIACPDRPVVCFAGDGCFMMNGQELATAMHHKAKIIILLFNNSMYGTIRMHQEKNYTDRVVATELTNPDFAAYARAFGAHGVTVNKTEDFAPAFAEALAADTTTLIEIKVDRQALTPAATLDQIKNMNL</sequence>
<feature type="domain" description="Thiamine pyrophosphate enzyme central" evidence="4">
    <location>
        <begin position="197"/>
        <end position="329"/>
    </location>
</feature>
<dbReference type="InterPro" id="IPR029035">
    <property type="entry name" value="DHS-like_NAD/FAD-binding_dom"/>
</dbReference>
<dbReference type="InterPro" id="IPR000399">
    <property type="entry name" value="TPP-bd_CS"/>
</dbReference>
<dbReference type="FunFam" id="3.40.50.970:FF:000007">
    <property type="entry name" value="Acetolactate synthase"/>
    <property type="match status" value="1"/>
</dbReference>
<evidence type="ECO:0000259" key="4">
    <source>
        <dbReference type="Pfam" id="PF00205"/>
    </source>
</evidence>
<dbReference type="SUPFAM" id="SSF52467">
    <property type="entry name" value="DHS-like NAD/FAD-binding domain"/>
    <property type="match status" value="1"/>
</dbReference>
<dbReference type="Gene3D" id="3.40.50.970">
    <property type="match status" value="2"/>
</dbReference>
<dbReference type="NCBIfam" id="NF006052">
    <property type="entry name" value="PRK08199.1"/>
    <property type="match status" value="1"/>
</dbReference>
<proteinExistence type="inferred from homology"/>
<name>A0A2G4YQA4_9PROT</name>
<comment type="similarity">
    <text evidence="1 3">Belongs to the TPP enzyme family.</text>
</comment>
<dbReference type="PANTHER" id="PTHR18968">
    <property type="entry name" value="THIAMINE PYROPHOSPHATE ENZYMES"/>
    <property type="match status" value="1"/>
</dbReference>
<dbReference type="GO" id="GO:0050660">
    <property type="term" value="F:flavin adenine dinucleotide binding"/>
    <property type="evidence" value="ECO:0007669"/>
    <property type="project" value="TreeGrafter"/>
</dbReference>
<dbReference type="InterPro" id="IPR011766">
    <property type="entry name" value="TPP_enzyme_TPP-bd"/>
</dbReference>
<dbReference type="Pfam" id="PF00205">
    <property type="entry name" value="TPP_enzyme_M"/>
    <property type="match status" value="1"/>
</dbReference>
<dbReference type="Pfam" id="PF02776">
    <property type="entry name" value="TPP_enzyme_N"/>
    <property type="match status" value="1"/>
</dbReference>
<evidence type="ECO:0000256" key="3">
    <source>
        <dbReference type="RuleBase" id="RU362132"/>
    </source>
</evidence>
<dbReference type="InterPro" id="IPR045229">
    <property type="entry name" value="TPP_enz"/>
</dbReference>
<keyword evidence="2 3" id="KW-0786">Thiamine pyrophosphate</keyword>
<dbReference type="InterPro" id="IPR029061">
    <property type="entry name" value="THDP-binding"/>
</dbReference>
<dbReference type="Proteomes" id="UP000229730">
    <property type="component" value="Unassembled WGS sequence"/>
</dbReference>
<evidence type="ECO:0000256" key="1">
    <source>
        <dbReference type="ARBA" id="ARBA00007812"/>
    </source>
</evidence>
<accession>A0A2G4YQA4</accession>
<dbReference type="GO" id="GO:0005948">
    <property type="term" value="C:acetolactate synthase complex"/>
    <property type="evidence" value="ECO:0007669"/>
    <property type="project" value="TreeGrafter"/>
</dbReference>
<dbReference type="Pfam" id="PF02775">
    <property type="entry name" value="TPP_enzyme_C"/>
    <property type="match status" value="1"/>
</dbReference>
<dbReference type="InterPro" id="IPR012001">
    <property type="entry name" value="Thiamin_PyroP_enz_TPP-bd_dom"/>
</dbReference>
<reference evidence="7 8" key="1">
    <citation type="submission" date="2017-10" db="EMBL/GenBank/DDBJ databases">
        <title>Frigbacter circumglobatus gen. nov. sp. nov., isolated from sediment cultured in situ.</title>
        <authorList>
            <person name="Zhao Z."/>
        </authorList>
    </citation>
    <scope>NUCLEOTIDE SEQUENCE [LARGE SCALE GENOMIC DNA]</scope>
    <source>
        <strain evidence="7 8">ZYL</strain>
    </source>
</reference>
<evidence type="ECO:0000256" key="2">
    <source>
        <dbReference type="ARBA" id="ARBA00023052"/>
    </source>
</evidence>
<comment type="caution">
    <text evidence="7">The sequence shown here is derived from an EMBL/GenBank/DDBJ whole genome shotgun (WGS) entry which is preliminary data.</text>
</comment>
<dbReference type="PROSITE" id="PS00187">
    <property type="entry name" value="TPP_ENZYMES"/>
    <property type="match status" value="1"/>
</dbReference>
<gene>
    <name evidence="7" type="ORF">CRD36_11655</name>
</gene>
<dbReference type="CDD" id="cd00568">
    <property type="entry name" value="TPP_enzymes"/>
    <property type="match status" value="1"/>
</dbReference>
<dbReference type="Gene3D" id="3.40.50.1220">
    <property type="entry name" value="TPP-binding domain"/>
    <property type="match status" value="1"/>
</dbReference>
<evidence type="ECO:0000313" key="8">
    <source>
        <dbReference type="Proteomes" id="UP000229730"/>
    </source>
</evidence>
<feature type="domain" description="Thiamine pyrophosphate enzyme TPP-binding" evidence="5">
    <location>
        <begin position="386"/>
        <end position="532"/>
    </location>
</feature>
<protein>
    <submittedName>
        <fullName evidence="7">Thiamine pyrophosphate-binding protein</fullName>
    </submittedName>
</protein>
<dbReference type="GO" id="GO:0003984">
    <property type="term" value="F:acetolactate synthase activity"/>
    <property type="evidence" value="ECO:0007669"/>
    <property type="project" value="TreeGrafter"/>
</dbReference>
<dbReference type="GO" id="GO:0000287">
    <property type="term" value="F:magnesium ion binding"/>
    <property type="evidence" value="ECO:0007669"/>
    <property type="project" value="InterPro"/>
</dbReference>
<dbReference type="GO" id="GO:0009097">
    <property type="term" value="P:isoleucine biosynthetic process"/>
    <property type="evidence" value="ECO:0007669"/>
    <property type="project" value="TreeGrafter"/>
</dbReference>
<dbReference type="InParanoid" id="A0A2G4YQA4"/>
<dbReference type="OrthoDB" id="4494979at2"/>
<dbReference type="GO" id="GO:0030976">
    <property type="term" value="F:thiamine pyrophosphate binding"/>
    <property type="evidence" value="ECO:0007669"/>
    <property type="project" value="InterPro"/>
</dbReference>
<dbReference type="CDD" id="cd07035">
    <property type="entry name" value="TPP_PYR_POX_like"/>
    <property type="match status" value="1"/>
</dbReference>